<evidence type="ECO:0000256" key="2">
    <source>
        <dbReference type="ARBA" id="ARBA00022737"/>
    </source>
</evidence>
<dbReference type="EMBL" id="OU466863">
    <property type="protein sequence ID" value="CAH2079852.1"/>
    <property type="molecule type" value="Genomic_DNA"/>
</dbReference>
<gene>
    <name evidence="3" type="ORF">TAV2_LOCUS25264</name>
</gene>
<evidence type="ECO:0008006" key="5">
    <source>
        <dbReference type="Google" id="ProtNLM"/>
    </source>
</evidence>
<evidence type="ECO:0000313" key="3">
    <source>
        <dbReference type="EMBL" id="CAH2079852.1"/>
    </source>
</evidence>
<protein>
    <recommendedName>
        <fullName evidence="5">Pentatricopeptide repeat-containing protein</fullName>
    </recommendedName>
</protein>
<dbReference type="PANTHER" id="PTHR47932:SF63">
    <property type="entry name" value="OS08G0290000 PROTEIN"/>
    <property type="match status" value="1"/>
</dbReference>
<proteinExistence type="inferred from homology"/>
<keyword evidence="4" id="KW-1185">Reference proteome</keyword>
<organism evidence="3 4">
    <name type="scientific">Thlaspi arvense</name>
    <name type="common">Field penny-cress</name>
    <dbReference type="NCBI Taxonomy" id="13288"/>
    <lineage>
        <taxon>Eukaryota</taxon>
        <taxon>Viridiplantae</taxon>
        <taxon>Streptophyta</taxon>
        <taxon>Embryophyta</taxon>
        <taxon>Tracheophyta</taxon>
        <taxon>Spermatophyta</taxon>
        <taxon>Magnoliopsida</taxon>
        <taxon>eudicotyledons</taxon>
        <taxon>Gunneridae</taxon>
        <taxon>Pentapetalae</taxon>
        <taxon>rosids</taxon>
        <taxon>malvids</taxon>
        <taxon>Brassicales</taxon>
        <taxon>Brassicaceae</taxon>
        <taxon>Thlaspideae</taxon>
        <taxon>Thlaspi</taxon>
    </lineage>
</organism>
<dbReference type="Gene3D" id="1.25.40.10">
    <property type="entry name" value="Tetratricopeptide repeat domain"/>
    <property type="match status" value="1"/>
</dbReference>
<dbReference type="InterPro" id="IPR002885">
    <property type="entry name" value="PPR_rpt"/>
</dbReference>
<dbReference type="PANTHER" id="PTHR47932">
    <property type="entry name" value="ATPASE EXPRESSION PROTEIN 3"/>
    <property type="match status" value="1"/>
</dbReference>
<keyword evidence="2" id="KW-0677">Repeat</keyword>
<dbReference type="GO" id="GO:0003729">
    <property type="term" value="F:mRNA binding"/>
    <property type="evidence" value="ECO:0007669"/>
    <property type="project" value="TreeGrafter"/>
</dbReference>
<comment type="similarity">
    <text evidence="1">Belongs to the PPR family. P subfamily.</text>
</comment>
<evidence type="ECO:0000256" key="1">
    <source>
        <dbReference type="ARBA" id="ARBA00007626"/>
    </source>
</evidence>
<accession>A0AAU9T4M3</accession>
<reference evidence="3 4" key="1">
    <citation type="submission" date="2022-03" db="EMBL/GenBank/DDBJ databases">
        <authorList>
            <person name="Nunn A."/>
            <person name="Chopra R."/>
            <person name="Nunn A."/>
            <person name="Contreras Garrido A."/>
        </authorList>
    </citation>
    <scope>NUCLEOTIDE SEQUENCE [LARGE SCALE GENOMIC DNA]</scope>
</reference>
<evidence type="ECO:0000313" key="4">
    <source>
        <dbReference type="Proteomes" id="UP000836841"/>
    </source>
</evidence>
<dbReference type="Proteomes" id="UP000836841">
    <property type="component" value="Chromosome 7"/>
</dbReference>
<dbReference type="InterPro" id="IPR011990">
    <property type="entry name" value="TPR-like_helical_dom_sf"/>
</dbReference>
<sequence>MTGRDHSHCSIGLMRKLNTLLLSVFRVKQFDIAHGLFDEMRQRALAPDRFTYSTLITSFGKELCSIRLFLGFRRWSKIVFQVILSYTATSSSFELSRRLCDYSYGEIRPSSDQVLYQTMIVAYERVGLMGHAKRLLQELKRPDNFTILAKAGRVEEAKWVFRQAFDSWDIKDISVFGCITKSKTGNYRSDVFLGYTKHSNSNQALHRCLIPLKPESDVRDIPKALLGRRPLLMLAPCIFLQLETIRFLKIRICCLKYGTWELEIHGDAVLIQRGRLTSYVQMLDRCNLGSDSIALLVRSISEDTEQSMTVKKKKNKKKSYWLASVFLQNERCHPQILHLIEKEGKPLQAREEQIAKYKKNKLLTQSKEHIVVEKWVLWLHHSHVVAAAS</sequence>
<dbReference type="Pfam" id="PF13041">
    <property type="entry name" value="PPR_2"/>
    <property type="match status" value="1"/>
</dbReference>
<dbReference type="Pfam" id="PF01535">
    <property type="entry name" value="PPR"/>
    <property type="match status" value="1"/>
</dbReference>
<dbReference type="AlphaFoldDB" id="A0AAU9T4M3"/>
<name>A0AAU9T4M3_THLAR</name>